<organism evidence="2 3">
    <name type="scientific">Candidatus Amunia macphersoniae</name>
    <dbReference type="NCBI Taxonomy" id="3127014"/>
    <lineage>
        <taxon>Bacteria</taxon>
        <taxon>Bacillati</taxon>
        <taxon>Candidatus Dormiibacterota</taxon>
        <taxon>Candidatus Dormibacteria</taxon>
        <taxon>Candidatus Aeolococcales</taxon>
        <taxon>Candidatus Aeolococcaceae</taxon>
        <taxon>Candidatus Amunia</taxon>
    </lineage>
</organism>
<dbReference type="EMBL" id="JAEKNN010000010">
    <property type="protein sequence ID" value="MBJ7608320.1"/>
    <property type="molecule type" value="Genomic_DNA"/>
</dbReference>
<evidence type="ECO:0000313" key="3">
    <source>
        <dbReference type="Proteomes" id="UP000614410"/>
    </source>
</evidence>
<dbReference type="Proteomes" id="UP000614410">
    <property type="component" value="Unassembled WGS sequence"/>
</dbReference>
<evidence type="ECO:0000256" key="1">
    <source>
        <dbReference type="SAM" id="MobiDB-lite"/>
    </source>
</evidence>
<dbReference type="AlphaFoldDB" id="A0A934KLV2"/>
<comment type="caution">
    <text evidence="2">The sequence shown here is derived from an EMBL/GenBank/DDBJ whole genome shotgun (WGS) entry which is preliminary data.</text>
</comment>
<proteinExistence type="predicted"/>
<reference evidence="2 3" key="1">
    <citation type="submission" date="2020-10" db="EMBL/GenBank/DDBJ databases">
        <title>Ca. Dormibacterota MAGs.</title>
        <authorList>
            <person name="Montgomery K."/>
        </authorList>
    </citation>
    <scope>NUCLEOTIDE SEQUENCE [LARGE SCALE GENOMIC DNA]</scope>
    <source>
        <strain evidence="2">Mitchell_Peninsula_5</strain>
    </source>
</reference>
<evidence type="ECO:0008006" key="4">
    <source>
        <dbReference type="Google" id="ProtNLM"/>
    </source>
</evidence>
<evidence type="ECO:0000313" key="2">
    <source>
        <dbReference type="EMBL" id="MBJ7608320.1"/>
    </source>
</evidence>
<feature type="region of interest" description="Disordered" evidence="1">
    <location>
        <begin position="353"/>
        <end position="374"/>
    </location>
</feature>
<name>A0A934KLV2_9BACT</name>
<accession>A0A934KLV2</accession>
<protein>
    <recommendedName>
        <fullName evidence="4">Secreted protein</fullName>
    </recommendedName>
</protein>
<gene>
    <name evidence="2" type="ORF">JF887_02655</name>
</gene>
<sequence>MARQSPTLRRPRLGRLARAGVLAWAAILLMGPLTARADAPETLFGATDPACKAVVNAIPAVPPGQISTSPNVHYIGNVPDEPPTATGGVLVGHYFYVTGWLSFSIYDVIDPLHPKLVSKTPVGCRFENEDVAGNDNTLIYTDFGTTQTFSVYDVSKKSAPSSAAVLGDGHGTHTAECLYNCQFAIGSYHLVGPGANPVRGGDVFDLRHAHDQPTGTVTSLGDWTADFLTKTRGDGQPFGHLPVHDVTEVAPGLLLTASQPMLLLKVSPDPTTSGDTSGLVHPQLLAQGTNYDRRLHTAIWPNGGTEKFILTSYETNAHPVCDSSSGEFATWDATHWQKDGTFTPVDAYRASPGTLTRSTSWGARPTGSRPVPAT</sequence>